<keyword evidence="5" id="KW-1133">Transmembrane helix</keyword>
<keyword evidence="3" id="KW-0067">ATP-binding</keyword>
<evidence type="ECO:0000313" key="6">
    <source>
        <dbReference type="EMBL" id="ASV75597.1"/>
    </source>
</evidence>
<dbReference type="GO" id="GO:0030968">
    <property type="term" value="P:endoplasmic reticulum unfolded protein response"/>
    <property type="evidence" value="ECO:0007669"/>
    <property type="project" value="TreeGrafter"/>
</dbReference>
<proteinExistence type="inferred from homology"/>
<dbReference type="AlphaFoldDB" id="A0A286RI19"/>
<organism evidence="6 7">
    <name type="scientific">Thermogutta terrifontis</name>
    <dbReference type="NCBI Taxonomy" id="1331910"/>
    <lineage>
        <taxon>Bacteria</taxon>
        <taxon>Pseudomonadati</taxon>
        <taxon>Planctomycetota</taxon>
        <taxon>Planctomycetia</taxon>
        <taxon>Pirellulales</taxon>
        <taxon>Thermoguttaceae</taxon>
        <taxon>Thermogutta</taxon>
    </lineage>
</organism>
<evidence type="ECO:0000313" key="7">
    <source>
        <dbReference type="Proteomes" id="UP000215086"/>
    </source>
</evidence>
<evidence type="ECO:0000256" key="3">
    <source>
        <dbReference type="ARBA" id="ARBA00022840"/>
    </source>
</evidence>
<keyword evidence="2" id="KW-0547">Nucleotide-binding</keyword>
<feature type="region of interest" description="Disordered" evidence="4">
    <location>
        <begin position="675"/>
        <end position="705"/>
    </location>
</feature>
<reference evidence="6 7" key="1">
    <citation type="journal article" name="Front. Microbiol.">
        <title>Sugar Metabolism of the First Thermophilic Planctomycete Thermogutta terrifontis: Comparative Genomic and Transcriptomic Approaches.</title>
        <authorList>
            <person name="Elcheninov A.G."/>
            <person name="Menzel P."/>
            <person name="Gudbergsdottir S.R."/>
            <person name="Slesarev A.I."/>
            <person name="Kadnikov V.V."/>
            <person name="Krogh A."/>
            <person name="Bonch-Osmolovskaya E.A."/>
            <person name="Peng X."/>
            <person name="Kublanov I.V."/>
        </authorList>
    </citation>
    <scope>NUCLEOTIDE SEQUENCE [LARGE SCALE GENOMIC DNA]</scope>
    <source>
        <strain evidence="6 7">R1</strain>
    </source>
</reference>
<dbReference type="Gene3D" id="3.30.420.40">
    <property type="match status" value="2"/>
</dbReference>
<accession>A0A286RI19</accession>
<dbReference type="KEGG" id="ttf:THTE_2995"/>
<protein>
    <submittedName>
        <fullName evidence="6">Chaperone protein DnaK</fullName>
    </submittedName>
</protein>
<keyword evidence="5" id="KW-0812">Transmembrane</keyword>
<dbReference type="InterPro" id="IPR043129">
    <property type="entry name" value="ATPase_NBD"/>
</dbReference>
<feature type="region of interest" description="Disordered" evidence="4">
    <location>
        <begin position="521"/>
        <end position="577"/>
    </location>
</feature>
<comment type="similarity">
    <text evidence="1">Belongs to the heat shock protein 70 family.</text>
</comment>
<dbReference type="EMBL" id="CP018477">
    <property type="protein sequence ID" value="ASV75597.1"/>
    <property type="molecule type" value="Genomic_DNA"/>
</dbReference>
<feature type="transmembrane region" description="Helical" evidence="5">
    <location>
        <begin position="722"/>
        <end position="744"/>
    </location>
</feature>
<dbReference type="InterPro" id="IPR013126">
    <property type="entry name" value="Hsp_70_fam"/>
</dbReference>
<dbReference type="GO" id="GO:0005524">
    <property type="term" value="F:ATP binding"/>
    <property type="evidence" value="ECO:0007669"/>
    <property type="project" value="UniProtKB-KW"/>
</dbReference>
<name>A0A286RI19_9BACT</name>
<evidence type="ECO:0000256" key="4">
    <source>
        <dbReference type="SAM" id="MobiDB-lite"/>
    </source>
</evidence>
<dbReference type="Gene3D" id="3.90.640.10">
    <property type="entry name" value="Actin, Chain A, domain 4"/>
    <property type="match status" value="1"/>
</dbReference>
<keyword evidence="7" id="KW-1185">Reference proteome</keyword>
<dbReference type="PRINTS" id="PR00301">
    <property type="entry name" value="HEATSHOCK70"/>
</dbReference>
<dbReference type="SUPFAM" id="SSF53067">
    <property type="entry name" value="Actin-like ATPase domain"/>
    <property type="match status" value="2"/>
</dbReference>
<sequence>MNAASKPVGIDLGTWKICAASLDATGHSEMVRDERGDTFLPNAVRFTETDIIVGREARSVMFLYRDEVAYWMKRELGTALYSRPIRGQKLPPEVVQACVLRRFREVLQRQIPGESRCVFAVPGHFDQWRQRAVIDAGEIAGLNGLGVVPDHVAAVLAFLEATGESIERAGSRQRMFFVFDLGGGACQMATLVLHEGVCRTLSYEVNPQLSGYDFDLRLGELVAERMLADGFSDPRGNPVLWNKLYAAVVEAKHNLSARERTYLEVELEATRFEMVISRQEFESQCADLTASLQRKLTRHLQRVSSEPGRSMVPVVTGGGGRMPVIQRVLGDVFGRSIHFTVNPEEAVARGAALYGALRLEIPCSLSKPSARARSPKEKFAQLNIESVLPFTLFLVPDWDPEAEKIVIAGEGTALPAQTVHQLVIPHPVSDALSLSLWREVASRGEKMGELLIKGPPQPTSPLTIQLEVTCKETGELAWTARRPGTTEKLEVVFIPASGLERETVTQWRETLGSAKSWAHVSDGLARTRTSADRQPEESASGSGLTGQAEASASAADSRPMATPPSRPRHPRLAAAQAQGRWTPLEIAPPPAVIPEHTPSSEFPEVENATAKLPVQKGTESVPETFPAPISEPGPLIRRNVARVTREDLLQGQPEALADSIKPINVLHGRRREISPVEGAGTRPPHEQGSPDLGISPPGSAGVRSRAAGDRVRVGFGITLPRVFVGIIGFVVSGLLGLAIGYWLVSKLFPESWILRPW</sequence>
<dbReference type="GO" id="GO:0140662">
    <property type="term" value="F:ATP-dependent protein folding chaperone"/>
    <property type="evidence" value="ECO:0007669"/>
    <property type="project" value="InterPro"/>
</dbReference>
<dbReference type="Pfam" id="PF00012">
    <property type="entry name" value="HSP70"/>
    <property type="match status" value="1"/>
</dbReference>
<dbReference type="RefSeq" id="WP_168175846.1">
    <property type="nucleotide sequence ID" value="NZ_CP018477.1"/>
</dbReference>
<dbReference type="PANTHER" id="PTHR45639:SF34">
    <property type="entry name" value="CHAPERONE PROTEIN DNAK"/>
    <property type="match status" value="1"/>
</dbReference>
<evidence type="ECO:0000256" key="1">
    <source>
        <dbReference type="ARBA" id="ARBA00007381"/>
    </source>
</evidence>
<gene>
    <name evidence="6" type="ORF">THTE_2995</name>
</gene>
<dbReference type="FunFam" id="3.30.420.40:FF:000028">
    <property type="entry name" value="heat shock 70 kDa protein-like"/>
    <property type="match status" value="1"/>
</dbReference>
<keyword evidence="5" id="KW-0472">Membrane</keyword>
<dbReference type="PANTHER" id="PTHR45639">
    <property type="entry name" value="HSC70CB, ISOFORM G-RELATED"/>
    <property type="match status" value="1"/>
</dbReference>
<evidence type="ECO:0000256" key="5">
    <source>
        <dbReference type="SAM" id="Phobius"/>
    </source>
</evidence>
<dbReference type="Proteomes" id="UP000215086">
    <property type="component" value="Chromosome"/>
</dbReference>
<evidence type="ECO:0000256" key="2">
    <source>
        <dbReference type="ARBA" id="ARBA00022741"/>
    </source>
</evidence>